<evidence type="ECO:0000256" key="3">
    <source>
        <dbReference type="PROSITE-ProRule" id="PRU00339"/>
    </source>
</evidence>
<keyword evidence="4" id="KW-0256">Endoplasmic reticulum</keyword>
<keyword evidence="7" id="KW-1185">Reference proteome</keyword>
<reference evidence="6" key="1">
    <citation type="journal article" date="2021" name="Nat. Commun.">
        <title>Genetic determinants of endophytism in the Arabidopsis root mycobiome.</title>
        <authorList>
            <person name="Mesny F."/>
            <person name="Miyauchi S."/>
            <person name="Thiergart T."/>
            <person name="Pickel B."/>
            <person name="Atanasova L."/>
            <person name="Karlsson M."/>
            <person name="Huettel B."/>
            <person name="Barry K.W."/>
            <person name="Haridas S."/>
            <person name="Chen C."/>
            <person name="Bauer D."/>
            <person name="Andreopoulos W."/>
            <person name="Pangilinan J."/>
            <person name="LaButti K."/>
            <person name="Riley R."/>
            <person name="Lipzen A."/>
            <person name="Clum A."/>
            <person name="Drula E."/>
            <person name="Henrissat B."/>
            <person name="Kohler A."/>
            <person name="Grigoriev I.V."/>
            <person name="Martin F.M."/>
            <person name="Hacquard S."/>
        </authorList>
    </citation>
    <scope>NUCLEOTIDE SEQUENCE</scope>
    <source>
        <strain evidence="6">MPI-CAGE-AT-0021</strain>
    </source>
</reference>
<accession>A0A9P9F556</accession>
<dbReference type="GO" id="GO:0072546">
    <property type="term" value="C:EMC complex"/>
    <property type="evidence" value="ECO:0007669"/>
    <property type="project" value="UniProtKB-UniRule"/>
</dbReference>
<dbReference type="SMART" id="SM00028">
    <property type="entry name" value="TPR"/>
    <property type="match status" value="2"/>
</dbReference>
<evidence type="ECO:0000256" key="1">
    <source>
        <dbReference type="ARBA" id="ARBA00022737"/>
    </source>
</evidence>
<dbReference type="Proteomes" id="UP000717696">
    <property type="component" value="Unassembled WGS sequence"/>
</dbReference>
<dbReference type="SUPFAM" id="SSF48452">
    <property type="entry name" value="TPR-like"/>
    <property type="match status" value="1"/>
</dbReference>
<evidence type="ECO:0000313" key="6">
    <source>
        <dbReference type="EMBL" id="KAH7152498.1"/>
    </source>
</evidence>
<comment type="caution">
    <text evidence="6">The sequence shown here is derived from an EMBL/GenBank/DDBJ whole genome shotgun (WGS) entry which is preliminary data.</text>
</comment>
<evidence type="ECO:0000313" key="7">
    <source>
        <dbReference type="Proteomes" id="UP000717696"/>
    </source>
</evidence>
<dbReference type="InterPro" id="IPR019734">
    <property type="entry name" value="TPR_rpt"/>
</dbReference>
<dbReference type="OrthoDB" id="124397at2759"/>
<dbReference type="PROSITE" id="PS50005">
    <property type="entry name" value="TPR"/>
    <property type="match status" value="1"/>
</dbReference>
<comment type="subcellular location">
    <subcellularLocation>
        <location evidence="4">Endoplasmic reticulum membrane</location>
        <topology evidence="4">Peripheral membrane protein</topology>
        <orientation evidence="4">Cytoplasmic side</orientation>
    </subcellularLocation>
</comment>
<gene>
    <name evidence="6" type="ORF">B0J13DRAFT_265508</name>
</gene>
<dbReference type="InterPro" id="IPR055217">
    <property type="entry name" value="TPR_EMC2"/>
</dbReference>
<protein>
    <recommendedName>
        <fullName evidence="4">ER membrane protein complex subunit 2</fullName>
    </recommendedName>
</protein>
<dbReference type="PANTHER" id="PTHR12760">
    <property type="entry name" value="TETRATRICOPEPTIDE REPEAT PROTEIN"/>
    <property type="match status" value="1"/>
</dbReference>
<comment type="function">
    <text evidence="4">Part of the endoplasmic reticulum membrane protein complex (EMC) that enables the energy-independent insertion into endoplasmic reticulum membranes of newly synthesized membrane proteins.</text>
</comment>
<dbReference type="Pfam" id="PF22890">
    <property type="entry name" value="TPR_EMC2"/>
    <property type="match status" value="1"/>
</dbReference>
<dbReference type="AlphaFoldDB" id="A0A9P9F556"/>
<sequence length="349" mass="39057">MTPSLLQPQGHLSPAEALKLAQQAPEILRRNPKAISASPLVSLFSAPETADLWIIYENLLLSCLRTGDDGSAHQCLERLVLRFGSQNERLMALMGLVKEAEAGTHNELLEVLKGYEDILENNQANIPIAKRRVALLRSMGKTPEAIASLIWLLEFSPTDAEAWAELADLYLSQGLYSQAIHALEEVLVVTPNAWNIHARLGEVSLMAASVSTETFPQKHLAESLKRFCRSIELCEDYLRGYFGLKKVTDKLLSEPLKLRKQTESDGFSLPQQATIEKLNQAATTKLAEIVRRHGAQEPLWQGYNSKWATRVKKLAMVASARDSATQATLTKRAWRDYQSRNITSQQDRR</sequence>
<dbReference type="InterPro" id="IPR011990">
    <property type="entry name" value="TPR-like_helical_dom_sf"/>
</dbReference>
<keyword evidence="1" id="KW-0677">Repeat</keyword>
<proteinExistence type="inferred from homology"/>
<dbReference type="FunFam" id="1.25.40.10:FF:001208">
    <property type="entry name" value="Tetratricopeptide repeat domain-containing protein"/>
    <property type="match status" value="1"/>
</dbReference>
<organism evidence="6 7">
    <name type="scientific">Dactylonectria estremocensis</name>
    <dbReference type="NCBI Taxonomy" id="1079267"/>
    <lineage>
        <taxon>Eukaryota</taxon>
        <taxon>Fungi</taxon>
        <taxon>Dikarya</taxon>
        <taxon>Ascomycota</taxon>
        <taxon>Pezizomycotina</taxon>
        <taxon>Sordariomycetes</taxon>
        <taxon>Hypocreomycetidae</taxon>
        <taxon>Hypocreales</taxon>
        <taxon>Nectriaceae</taxon>
        <taxon>Dactylonectria</taxon>
    </lineage>
</organism>
<comment type="subunit">
    <text evidence="4">Component of the ER membrane protein complex (EMC).</text>
</comment>
<dbReference type="Gene3D" id="1.25.40.10">
    <property type="entry name" value="Tetratricopeptide repeat domain"/>
    <property type="match status" value="1"/>
</dbReference>
<evidence type="ECO:0000256" key="2">
    <source>
        <dbReference type="ARBA" id="ARBA00022803"/>
    </source>
</evidence>
<keyword evidence="2 3" id="KW-0802">TPR repeat</keyword>
<name>A0A9P9F556_9HYPO</name>
<keyword evidence="4" id="KW-0472">Membrane</keyword>
<dbReference type="InterPro" id="IPR039856">
    <property type="entry name" value="EMC2-like"/>
</dbReference>
<comment type="similarity">
    <text evidence="4">Belongs to the EMC2 family.</text>
</comment>
<feature type="domain" description="EMC2 TPR-like" evidence="5">
    <location>
        <begin position="105"/>
        <end position="207"/>
    </location>
</feature>
<dbReference type="EMBL" id="JAGMUU010000005">
    <property type="protein sequence ID" value="KAH7152498.1"/>
    <property type="molecule type" value="Genomic_DNA"/>
</dbReference>
<evidence type="ECO:0000256" key="4">
    <source>
        <dbReference type="RuleBase" id="RU367091"/>
    </source>
</evidence>
<evidence type="ECO:0000259" key="5">
    <source>
        <dbReference type="Pfam" id="PF22890"/>
    </source>
</evidence>
<feature type="repeat" description="TPR" evidence="3">
    <location>
        <begin position="160"/>
        <end position="193"/>
    </location>
</feature>